<evidence type="ECO:0000313" key="5">
    <source>
        <dbReference type="EMBL" id="SEA94571.1"/>
    </source>
</evidence>
<comment type="similarity">
    <text evidence="1">Belongs to the glycosyl hydrolase 13 family.</text>
</comment>
<dbReference type="Pfam" id="PF00128">
    <property type="entry name" value="Alpha-amylase"/>
    <property type="match status" value="2"/>
</dbReference>
<protein>
    <submittedName>
        <fullName evidence="6">1,4-alpha-glucan branching enzyme</fullName>
    </submittedName>
</protein>
<dbReference type="EMBL" id="FOUM01000014">
    <property type="protein sequence ID" value="SFM93834.1"/>
    <property type="molecule type" value="Genomic_DNA"/>
</dbReference>
<name>A0A1I4UXY3_9BACE</name>
<evidence type="ECO:0000256" key="2">
    <source>
        <dbReference type="SAM" id="SignalP"/>
    </source>
</evidence>
<dbReference type="Proteomes" id="UP000183766">
    <property type="component" value="Unassembled WGS sequence"/>
</dbReference>
<evidence type="ECO:0000313" key="4">
    <source>
        <dbReference type="EMBL" id="KAB6341074.1"/>
    </source>
</evidence>
<dbReference type="InterPro" id="IPR013783">
    <property type="entry name" value="Ig-like_fold"/>
</dbReference>
<feature type="signal peptide" evidence="2">
    <location>
        <begin position="1"/>
        <end position="22"/>
    </location>
</feature>
<keyword evidence="2" id="KW-0732">Signal</keyword>
<dbReference type="PROSITE" id="PS51257">
    <property type="entry name" value="PROKAR_LIPOPROTEIN"/>
    <property type="match status" value="1"/>
</dbReference>
<dbReference type="PANTHER" id="PTHR43002">
    <property type="entry name" value="GLYCOGEN DEBRANCHING ENZYME"/>
    <property type="match status" value="1"/>
</dbReference>
<dbReference type="AlphaFoldDB" id="A0A1I4UXY3"/>
<dbReference type="GO" id="GO:0005975">
    <property type="term" value="P:carbohydrate metabolic process"/>
    <property type="evidence" value="ECO:0007669"/>
    <property type="project" value="InterPro"/>
</dbReference>
<dbReference type="InterPro" id="IPR017853">
    <property type="entry name" value="GH"/>
</dbReference>
<dbReference type="SMART" id="SM00642">
    <property type="entry name" value="Aamy"/>
    <property type="match status" value="1"/>
</dbReference>
<dbReference type="Proteomes" id="UP000183040">
    <property type="component" value="Unassembled WGS sequence"/>
</dbReference>
<evidence type="ECO:0000313" key="6">
    <source>
        <dbReference type="EMBL" id="SFM93834.1"/>
    </source>
</evidence>
<dbReference type="EMBL" id="FNRP01000019">
    <property type="protein sequence ID" value="SEA94571.1"/>
    <property type="molecule type" value="Genomic_DNA"/>
</dbReference>
<evidence type="ECO:0000313" key="9">
    <source>
        <dbReference type="Proteomes" id="UP000438288"/>
    </source>
</evidence>
<reference evidence="7 8" key="1">
    <citation type="submission" date="2016-10" db="EMBL/GenBank/DDBJ databases">
        <authorList>
            <person name="de Groot N.N."/>
        </authorList>
    </citation>
    <scope>NUCLEOTIDE SEQUENCE [LARGE SCALE GENOMIC DNA]</scope>
    <source>
        <strain evidence="6 8">NLAE-zl-C202</strain>
        <strain evidence="5 7">NLAE-zl-G339</strain>
    </source>
</reference>
<feature type="chain" id="PRO_5010950626" evidence="2">
    <location>
        <begin position="23"/>
        <end position="793"/>
    </location>
</feature>
<dbReference type="CDD" id="cd11350">
    <property type="entry name" value="AmyAc_4"/>
    <property type="match status" value="1"/>
</dbReference>
<dbReference type="RefSeq" id="WP_074707136.1">
    <property type="nucleotide sequence ID" value="NZ_FNRP01000019.1"/>
</dbReference>
<organism evidence="6 8">
    <name type="scientific">Bacteroides xylanisolvens</name>
    <dbReference type="NCBI Taxonomy" id="371601"/>
    <lineage>
        <taxon>Bacteria</taxon>
        <taxon>Pseudomonadati</taxon>
        <taxon>Bacteroidota</taxon>
        <taxon>Bacteroidia</taxon>
        <taxon>Bacteroidales</taxon>
        <taxon>Bacteroidaceae</taxon>
        <taxon>Bacteroides</taxon>
    </lineage>
</organism>
<dbReference type="Gene3D" id="2.60.40.10">
    <property type="entry name" value="Immunoglobulins"/>
    <property type="match status" value="1"/>
</dbReference>
<dbReference type="Gene3D" id="3.20.20.80">
    <property type="entry name" value="Glycosidases"/>
    <property type="match status" value="1"/>
</dbReference>
<feature type="domain" description="Glycosyl hydrolase family 13 catalytic" evidence="3">
    <location>
        <begin position="309"/>
        <end position="698"/>
    </location>
</feature>
<dbReference type="EMBL" id="WDCP01000005">
    <property type="protein sequence ID" value="KAB6341074.1"/>
    <property type="molecule type" value="Genomic_DNA"/>
</dbReference>
<evidence type="ECO:0000313" key="7">
    <source>
        <dbReference type="Proteomes" id="UP000183040"/>
    </source>
</evidence>
<reference evidence="4 9" key="2">
    <citation type="journal article" date="2019" name="Nat. Med.">
        <title>A library of human gut bacterial isolates paired with longitudinal multiomics data enables mechanistic microbiome research.</title>
        <authorList>
            <person name="Poyet M."/>
            <person name="Groussin M."/>
            <person name="Gibbons S.M."/>
            <person name="Avila-Pacheco J."/>
            <person name="Jiang X."/>
            <person name="Kearney S.M."/>
            <person name="Perrotta A.R."/>
            <person name="Berdy B."/>
            <person name="Zhao S."/>
            <person name="Lieberman T.D."/>
            <person name="Swanson P.K."/>
            <person name="Smith M."/>
            <person name="Roesemann S."/>
            <person name="Alexander J.E."/>
            <person name="Rich S.A."/>
            <person name="Livny J."/>
            <person name="Vlamakis H."/>
            <person name="Clish C."/>
            <person name="Bullock K."/>
            <person name="Deik A."/>
            <person name="Scott J."/>
            <person name="Pierce K.A."/>
            <person name="Xavier R.J."/>
            <person name="Alm E.J."/>
        </authorList>
    </citation>
    <scope>NUCLEOTIDE SEQUENCE [LARGE SCALE GENOMIC DNA]</scope>
    <source>
        <strain evidence="4 9">BIOML-A16</strain>
    </source>
</reference>
<evidence type="ECO:0000259" key="3">
    <source>
        <dbReference type="SMART" id="SM00642"/>
    </source>
</evidence>
<dbReference type="SUPFAM" id="SSF81296">
    <property type="entry name" value="E set domains"/>
    <property type="match status" value="1"/>
</dbReference>
<evidence type="ECO:0000313" key="8">
    <source>
        <dbReference type="Proteomes" id="UP000183766"/>
    </source>
</evidence>
<proteinExistence type="inferred from homology"/>
<gene>
    <name evidence="4" type="ORF">GAZ43_04265</name>
    <name evidence="5" type="ORF">SAMN04487924_11952</name>
    <name evidence="6" type="ORF">SAMN05216250_11460</name>
</gene>
<sequence length="793" mass="90919">MKKDIKHIFWMLLCLFTIVACSDENHEMLITGPEIPELDHEPSIEELVEGINNYPTKFKGDKQGKIWYKAAAGDDLYGYEGDVYVHIGINDWMYVPTEWGVNEDKYKAEKVADNIWCFTLAPTVREWFGAENAANIQNVCILFRNDEALTDEKKTSDFFITVTGDKTFTPAPVEIAACPVEEAGIHPSADGTSVTFALYDLDTDNNYKDYACLIGDFNDWELSTEYQMKRDNDKHFWWYTVTGIDPAKEYGFQYYMGSEKDGNVRIGDPYCEKVLDGSNDKYLVEQGVYPASAIQYPNGKTTGIVSVFQTKPASYNWQVSDFKIDNPDNMVIYELLFRDFTQTGSELATGTIKEATKHLDYIKSLGVNAIELMPIQEFDGNNSWGYNPCYYFAMDKAYGTKEEYKQFIDECHKQGIAVLLDVVYNHATGSHPFAKLYWNSKESKTAKNNPWFNVDAPHPFSVFHDFNHESPLVREFVKRNLKFLLEEYKFDGFRFDLTKGFTQNKSNESTASNKDDSRVVILKDYYKTVNTTNPNAVMILEHFCNLDEESELAKAGMKLWHNMNESYCQSGMGESSNSDFSYMRNSGMPAEGWVNFMESHDEERVAYKQTAFGNLQNAGLDIRMKQLGTNAAFFLTVPGPKMIWQFGELGYDYSIMYKYDGTMGTEKNTDAKPVKWDYLTDQYRKGLYDTYSTLLKLRNDNPDLFSDNAFKDWKVSVSNWDKGRYLRLESTTKKLVVVGNFKNEQINTGVYFGNTGDWYELNGETLNVTNSSEQPVVIPANSFKLYTNFPVNN</sequence>
<dbReference type="Proteomes" id="UP000438288">
    <property type="component" value="Unassembled WGS sequence"/>
</dbReference>
<dbReference type="InterPro" id="IPR006047">
    <property type="entry name" value="GH13_cat_dom"/>
</dbReference>
<accession>A0A1I4UXY3</accession>
<evidence type="ECO:0000256" key="1">
    <source>
        <dbReference type="ARBA" id="ARBA00008061"/>
    </source>
</evidence>
<dbReference type="SUPFAM" id="SSF51445">
    <property type="entry name" value="(Trans)glycosidases"/>
    <property type="match status" value="1"/>
</dbReference>
<dbReference type="InterPro" id="IPR014756">
    <property type="entry name" value="Ig_E-set"/>
</dbReference>